<dbReference type="Proteomes" id="UP000608594">
    <property type="component" value="Unassembled WGS sequence"/>
</dbReference>
<reference evidence="2" key="1">
    <citation type="submission" date="2020-08" db="EMBL/GenBank/DDBJ databases">
        <title>Paracoccus amoyensis sp. nov., isolated from the surface seawater at coast of Xiamen, Fujian.</title>
        <authorList>
            <person name="Lyu L."/>
        </authorList>
    </citation>
    <scope>NUCLEOTIDE SEQUENCE</scope>
    <source>
        <strain evidence="2">11-3</strain>
    </source>
</reference>
<dbReference type="PANTHER" id="PTHR33990">
    <property type="entry name" value="PROTEIN YJDN-RELATED"/>
    <property type="match status" value="1"/>
</dbReference>
<dbReference type="Gene3D" id="3.10.180.10">
    <property type="entry name" value="2,3-Dihydroxybiphenyl 1,2-Dioxygenase, domain 1"/>
    <property type="match status" value="1"/>
</dbReference>
<dbReference type="InterPro" id="IPR009725">
    <property type="entry name" value="3_dmu_93_MTrfase"/>
</dbReference>
<evidence type="ECO:0000259" key="1">
    <source>
        <dbReference type="Pfam" id="PF06983"/>
    </source>
</evidence>
<sequence length="160" mass="17486">MPAISNHAVRTCLWMEKDGVAAATFYTNLIPNSAIENTAGFQGDDVPALVVNFHLAGTPYMILNGGPDFTLSPAASISVLTDDQAETDRLWNALTADGGQESQCGWLIDRWGLSWQITPRAVIEMNFSDDAEAAERARQAMYKMKKLDIATMRAAFENKG</sequence>
<name>A0A926GE02_9RHOB</name>
<dbReference type="InterPro" id="IPR029068">
    <property type="entry name" value="Glyas_Bleomycin-R_OHBP_Dase"/>
</dbReference>
<accession>A0A926GE02</accession>
<organism evidence="2 3">
    <name type="scientific">Paracoccus amoyensis</name>
    <dbReference type="NCBI Taxonomy" id="2760093"/>
    <lineage>
        <taxon>Bacteria</taxon>
        <taxon>Pseudomonadati</taxon>
        <taxon>Pseudomonadota</taxon>
        <taxon>Alphaproteobacteria</taxon>
        <taxon>Rhodobacterales</taxon>
        <taxon>Paracoccaceae</taxon>
        <taxon>Paracoccus</taxon>
    </lineage>
</organism>
<comment type="caution">
    <text evidence="2">The sequence shown here is derived from an EMBL/GenBank/DDBJ whole genome shotgun (WGS) entry which is preliminary data.</text>
</comment>
<dbReference type="PANTHER" id="PTHR33990:SF2">
    <property type="entry name" value="PHNB-LIKE DOMAIN-CONTAINING PROTEIN"/>
    <property type="match status" value="1"/>
</dbReference>
<dbReference type="PIRSF" id="PIRSF021700">
    <property type="entry name" value="3_dmu_93_MTrfase"/>
    <property type="match status" value="1"/>
</dbReference>
<dbReference type="AlphaFoldDB" id="A0A926GE02"/>
<dbReference type="RefSeq" id="WP_187793061.1">
    <property type="nucleotide sequence ID" value="NZ_JACOQL010000002.1"/>
</dbReference>
<dbReference type="SUPFAM" id="SSF54593">
    <property type="entry name" value="Glyoxalase/Bleomycin resistance protein/Dihydroxybiphenyl dioxygenase"/>
    <property type="match status" value="1"/>
</dbReference>
<dbReference type="CDD" id="cd06588">
    <property type="entry name" value="PhnB_like"/>
    <property type="match status" value="1"/>
</dbReference>
<protein>
    <submittedName>
        <fullName evidence="2">VOC family protein</fullName>
    </submittedName>
</protein>
<dbReference type="Pfam" id="PF06983">
    <property type="entry name" value="3-dmu-9_3-mt"/>
    <property type="match status" value="1"/>
</dbReference>
<dbReference type="InterPro" id="IPR028973">
    <property type="entry name" value="PhnB-like"/>
</dbReference>
<dbReference type="EMBL" id="JACOQL010000002">
    <property type="protein sequence ID" value="MBC9246587.1"/>
    <property type="molecule type" value="Genomic_DNA"/>
</dbReference>
<feature type="domain" description="PhnB-like" evidence="1">
    <location>
        <begin position="9"/>
        <end position="118"/>
    </location>
</feature>
<keyword evidence="3" id="KW-1185">Reference proteome</keyword>
<proteinExistence type="predicted"/>
<evidence type="ECO:0000313" key="2">
    <source>
        <dbReference type="EMBL" id="MBC9246587.1"/>
    </source>
</evidence>
<gene>
    <name evidence="2" type="ORF">H4P12_07650</name>
</gene>
<evidence type="ECO:0000313" key="3">
    <source>
        <dbReference type="Proteomes" id="UP000608594"/>
    </source>
</evidence>